<evidence type="ECO:0000256" key="7">
    <source>
        <dbReference type="RuleBase" id="RU363032"/>
    </source>
</evidence>
<dbReference type="PANTHER" id="PTHR43227">
    <property type="entry name" value="BLL4140 PROTEIN"/>
    <property type="match status" value="1"/>
</dbReference>
<dbReference type="PROSITE" id="PS50928">
    <property type="entry name" value="ABC_TM1"/>
    <property type="match status" value="1"/>
</dbReference>
<proteinExistence type="inferred from homology"/>
<keyword evidence="2 7" id="KW-0813">Transport</keyword>
<dbReference type="EMBL" id="CP041616">
    <property type="protein sequence ID" value="QDO90325.1"/>
    <property type="molecule type" value="Genomic_DNA"/>
</dbReference>
<evidence type="ECO:0000313" key="10">
    <source>
        <dbReference type="Proteomes" id="UP000315395"/>
    </source>
</evidence>
<accession>A0A516GFM5</accession>
<sequence length="397" mass="42132">MWRSLFDRTGKSFIGLGNYQRIFTDPDTFTALKNNLIWVIVAPILVTVLGLIFAVLTERIRWGTAFKLVVFMPMAISFLAAGIIFRVVYEEDPNRGLANAIVTSVHDIFNDSSQYPGARPRDAGALPAADAGGFASAAQVEPGTVLQIPLVGVGADTLPEDPTVAAPPGEAAADTVTGTVWFDFVRGGGGTPGEIDDGEAALPGVVVQAVRDGEVVADTLTDDSGQFTLEGLDSGAVQIVLPAENFAPPFRGVSWLGPGLVTPSIITAYVWMWAGFAMVLIGAGLSSIPRDALEAARIDGANEWQVFRLITVPLLAPVLTVVLVTMIINVLKIFDLIYIIAPGSSAPAANVIAVQMWAVSFGGAQDFGMGSALGVFLFLLVLPAMLFNIRRFRQEQL</sequence>
<evidence type="ECO:0000256" key="3">
    <source>
        <dbReference type="ARBA" id="ARBA00022475"/>
    </source>
</evidence>
<comment type="subcellular location">
    <subcellularLocation>
        <location evidence="1 7">Cell membrane</location>
        <topology evidence="1 7">Multi-pass membrane protein</topology>
    </subcellularLocation>
</comment>
<dbReference type="KEGG" id="orz:FNH13_09430"/>
<dbReference type="PANTHER" id="PTHR43227:SF8">
    <property type="entry name" value="DIACETYLCHITOBIOSE UPTAKE SYSTEM PERMEASE PROTEIN DASB"/>
    <property type="match status" value="1"/>
</dbReference>
<keyword evidence="10" id="KW-1185">Reference proteome</keyword>
<evidence type="ECO:0000256" key="5">
    <source>
        <dbReference type="ARBA" id="ARBA00022989"/>
    </source>
</evidence>
<feature type="domain" description="ABC transmembrane type-1" evidence="8">
    <location>
        <begin position="32"/>
        <end position="388"/>
    </location>
</feature>
<dbReference type="Gene3D" id="1.10.3720.10">
    <property type="entry name" value="MetI-like"/>
    <property type="match status" value="2"/>
</dbReference>
<keyword evidence="5 7" id="KW-1133">Transmembrane helix</keyword>
<feature type="transmembrane region" description="Helical" evidence="7">
    <location>
        <begin position="306"/>
        <end position="328"/>
    </location>
</feature>
<dbReference type="SUPFAM" id="SSF161098">
    <property type="entry name" value="MetI-like"/>
    <property type="match status" value="1"/>
</dbReference>
<keyword evidence="6 7" id="KW-0472">Membrane</keyword>
<evidence type="ECO:0000256" key="1">
    <source>
        <dbReference type="ARBA" id="ARBA00004651"/>
    </source>
</evidence>
<dbReference type="GO" id="GO:0055085">
    <property type="term" value="P:transmembrane transport"/>
    <property type="evidence" value="ECO:0007669"/>
    <property type="project" value="InterPro"/>
</dbReference>
<dbReference type="Pfam" id="PF00528">
    <property type="entry name" value="BPD_transp_1"/>
    <property type="match status" value="1"/>
</dbReference>
<evidence type="ECO:0000256" key="6">
    <source>
        <dbReference type="ARBA" id="ARBA00023136"/>
    </source>
</evidence>
<feature type="transmembrane region" description="Helical" evidence="7">
    <location>
        <begin position="68"/>
        <end position="89"/>
    </location>
</feature>
<dbReference type="SUPFAM" id="SSF49478">
    <property type="entry name" value="Cna protein B-type domain"/>
    <property type="match status" value="1"/>
</dbReference>
<dbReference type="OrthoDB" id="9805974at2"/>
<feature type="transmembrane region" description="Helical" evidence="7">
    <location>
        <begin position="367"/>
        <end position="389"/>
    </location>
</feature>
<keyword evidence="4 7" id="KW-0812">Transmembrane</keyword>
<dbReference type="AlphaFoldDB" id="A0A516GFM5"/>
<dbReference type="Proteomes" id="UP000315395">
    <property type="component" value="Chromosome"/>
</dbReference>
<name>A0A516GFM5_9MICO</name>
<dbReference type="CDD" id="cd06261">
    <property type="entry name" value="TM_PBP2"/>
    <property type="match status" value="1"/>
</dbReference>
<dbReference type="GO" id="GO:0005886">
    <property type="term" value="C:plasma membrane"/>
    <property type="evidence" value="ECO:0007669"/>
    <property type="project" value="UniProtKB-SubCell"/>
</dbReference>
<evidence type="ECO:0000256" key="2">
    <source>
        <dbReference type="ARBA" id="ARBA00022448"/>
    </source>
</evidence>
<evidence type="ECO:0000259" key="8">
    <source>
        <dbReference type="PROSITE" id="PS50928"/>
    </source>
</evidence>
<dbReference type="InterPro" id="IPR000515">
    <property type="entry name" value="MetI-like"/>
</dbReference>
<feature type="transmembrane region" description="Helical" evidence="7">
    <location>
        <begin position="36"/>
        <end position="56"/>
    </location>
</feature>
<gene>
    <name evidence="9" type="ORF">FNH13_09430</name>
</gene>
<keyword evidence="3" id="KW-1003">Cell membrane</keyword>
<protein>
    <submittedName>
        <fullName evidence="9">ABC transporter permease subunit</fullName>
    </submittedName>
</protein>
<evidence type="ECO:0000313" key="9">
    <source>
        <dbReference type="EMBL" id="QDO90325.1"/>
    </source>
</evidence>
<dbReference type="InterPro" id="IPR035906">
    <property type="entry name" value="MetI-like_sf"/>
</dbReference>
<organism evidence="9 10">
    <name type="scientific">Ornithinimicrobium ciconiae</name>
    <dbReference type="NCBI Taxonomy" id="2594265"/>
    <lineage>
        <taxon>Bacteria</taxon>
        <taxon>Bacillati</taxon>
        <taxon>Actinomycetota</taxon>
        <taxon>Actinomycetes</taxon>
        <taxon>Micrococcales</taxon>
        <taxon>Ornithinimicrobiaceae</taxon>
        <taxon>Ornithinimicrobium</taxon>
    </lineage>
</organism>
<reference evidence="9 10" key="1">
    <citation type="submission" date="2019-07" db="EMBL/GenBank/DDBJ databases">
        <title>complete genome sequencing of Ornithinimicrobium sp. H23M54.</title>
        <authorList>
            <person name="Bae J.-W."/>
            <person name="Lee S.-Y."/>
        </authorList>
    </citation>
    <scope>NUCLEOTIDE SEQUENCE [LARGE SCALE GENOMIC DNA]</scope>
    <source>
        <strain evidence="9 10">H23M54</strain>
    </source>
</reference>
<comment type="similarity">
    <text evidence="7">Belongs to the binding-protein-dependent transport system permease family.</text>
</comment>
<evidence type="ECO:0000256" key="4">
    <source>
        <dbReference type="ARBA" id="ARBA00022692"/>
    </source>
</evidence>
<dbReference type="InterPro" id="IPR050809">
    <property type="entry name" value="UgpAE/MalFG_permease"/>
</dbReference>